<dbReference type="Gene3D" id="3.30.1330.10">
    <property type="entry name" value="PurM-like, N-terminal domain"/>
    <property type="match status" value="1"/>
</dbReference>
<dbReference type="PIRSF" id="PIRSF005644">
    <property type="entry name" value="Hdrgns_mtr_HypE"/>
    <property type="match status" value="1"/>
</dbReference>
<keyword evidence="5" id="KW-1185">Reference proteome</keyword>
<comment type="similarity">
    <text evidence="1">Belongs to the HypE family.</text>
</comment>
<dbReference type="PANTHER" id="PTHR30303">
    <property type="entry name" value="HYDROGENASE ISOENZYMES FORMATION PROTEIN HYPE"/>
    <property type="match status" value="1"/>
</dbReference>
<evidence type="ECO:0000259" key="2">
    <source>
        <dbReference type="Pfam" id="PF00586"/>
    </source>
</evidence>
<organism evidence="4 5">
    <name type="scientific">Azospirillum thermophilum</name>
    <dbReference type="NCBI Taxonomy" id="2202148"/>
    <lineage>
        <taxon>Bacteria</taxon>
        <taxon>Pseudomonadati</taxon>
        <taxon>Pseudomonadota</taxon>
        <taxon>Alphaproteobacteria</taxon>
        <taxon>Rhodospirillales</taxon>
        <taxon>Azospirillaceae</taxon>
        <taxon>Azospirillum</taxon>
    </lineage>
</organism>
<dbReference type="Pfam" id="PF00586">
    <property type="entry name" value="AIRS"/>
    <property type="match status" value="1"/>
</dbReference>
<dbReference type="AlphaFoldDB" id="A0A2S2CNI2"/>
<proteinExistence type="inferred from homology"/>
<dbReference type="Proteomes" id="UP000245629">
    <property type="component" value="Chromosome 1"/>
</dbReference>
<sequence>MSTVIATDPGAGHLAPPAHRTITMAHGGGGRAMRDLVADLFLPAFDNPALAVLEDQAQLDPGGLAVPGARLAFTTDGFVVRPLVFPGGDIGKLAVCGTVNDLAVGGATPLALSCAVVIEEGFDLVLLAGIVASMRAAAAEAGVSIVTGDTKVVERGAADGLFITTAGVGVVAPGVALSAAAARPGDAVLVNGPLGDHGATILVARGDLALETELQSDCRPLNGLMQALLRAAPGTRCARDATRGGVAAVLNEIAGSASVGIRLVEETVPVRPAVRGVCEILGLDPLHLANEGTAVAIVPADEAGAALAAWRAHPYGAGARIIGSVAEAPRGRVTLRTSLGGERLLDLPLGDPLPRIC</sequence>
<dbReference type="EMBL" id="CP029352">
    <property type="protein sequence ID" value="AWK85877.1"/>
    <property type="molecule type" value="Genomic_DNA"/>
</dbReference>
<dbReference type="Pfam" id="PF02769">
    <property type="entry name" value="AIRS_C"/>
    <property type="match status" value="1"/>
</dbReference>
<evidence type="ECO:0000313" key="4">
    <source>
        <dbReference type="EMBL" id="AWK85877.1"/>
    </source>
</evidence>
<protein>
    <submittedName>
        <fullName evidence="4">Hydrogenase expression/formation protein HypE</fullName>
    </submittedName>
</protein>
<evidence type="ECO:0000313" key="5">
    <source>
        <dbReference type="Proteomes" id="UP000245629"/>
    </source>
</evidence>
<evidence type="ECO:0000256" key="1">
    <source>
        <dbReference type="ARBA" id="ARBA00006243"/>
    </source>
</evidence>
<name>A0A2S2CNI2_9PROT</name>
<feature type="domain" description="PurM-like C-terminal" evidence="3">
    <location>
        <begin position="183"/>
        <end position="335"/>
    </location>
</feature>
<feature type="domain" description="PurM-like N-terminal" evidence="2">
    <location>
        <begin position="67"/>
        <end position="171"/>
    </location>
</feature>
<dbReference type="Gene3D" id="3.90.650.10">
    <property type="entry name" value="PurM-like C-terminal domain"/>
    <property type="match status" value="1"/>
</dbReference>
<reference evidence="5" key="1">
    <citation type="submission" date="2018-05" db="EMBL/GenBank/DDBJ databases">
        <title>Azospirillum thermophila sp. nov., a novel isolated from hot spring.</title>
        <authorList>
            <person name="Zhao Z."/>
        </authorList>
    </citation>
    <scope>NUCLEOTIDE SEQUENCE [LARGE SCALE GENOMIC DNA]</scope>
    <source>
        <strain evidence="5">CFH 70021</strain>
    </source>
</reference>
<dbReference type="RefSeq" id="WP_109325293.1">
    <property type="nucleotide sequence ID" value="NZ_CP029352.1"/>
</dbReference>
<dbReference type="NCBIfam" id="TIGR02124">
    <property type="entry name" value="hypE"/>
    <property type="match status" value="1"/>
</dbReference>
<dbReference type="InterPro" id="IPR011854">
    <property type="entry name" value="HypE"/>
</dbReference>
<dbReference type="PANTHER" id="PTHR30303:SF0">
    <property type="entry name" value="CARBAMOYL DEHYDRATASE HYPE"/>
    <property type="match status" value="1"/>
</dbReference>
<dbReference type="InterPro" id="IPR036676">
    <property type="entry name" value="PurM-like_C_sf"/>
</dbReference>
<dbReference type="InterPro" id="IPR036921">
    <property type="entry name" value="PurM-like_N_sf"/>
</dbReference>
<dbReference type="KEGG" id="azz:DEW08_05375"/>
<dbReference type="InterPro" id="IPR016188">
    <property type="entry name" value="PurM-like_N"/>
</dbReference>
<dbReference type="SUPFAM" id="SSF56042">
    <property type="entry name" value="PurM C-terminal domain-like"/>
    <property type="match status" value="1"/>
</dbReference>
<accession>A0A2S2CNI2</accession>
<dbReference type="GO" id="GO:0051604">
    <property type="term" value="P:protein maturation"/>
    <property type="evidence" value="ECO:0007669"/>
    <property type="project" value="TreeGrafter"/>
</dbReference>
<gene>
    <name evidence="4" type="primary">hypE</name>
    <name evidence="4" type="ORF">DEW08_05375</name>
</gene>
<dbReference type="OrthoDB" id="9801934at2"/>
<evidence type="ECO:0000259" key="3">
    <source>
        <dbReference type="Pfam" id="PF02769"/>
    </source>
</evidence>
<dbReference type="SUPFAM" id="SSF55326">
    <property type="entry name" value="PurM N-terminal domain-like"/>
    <property type="match status" value="1"/>
</dbReference>
<dbReference type="InterPro" id="IPR010918">
    <property type="entry name" value="PurM-like_C_dom"/>
</dbReference>
<dbReference type="CDD" id="cd02197">
    <property type="entry name" value="HypE"/>
    <property type="match status" value="1"/>
</dbReference>